<dbReference type="HOGENOM" id="CLU_110375_0_0_1"/>
<dbReference type="EMBL" id="LN736363">
    <property type="protein sequence ID" value="CEP61966.1"/>
    <property type="molecule type" value="Genomic_DNA"/>
</dbReference>
<proteinExistence type="predicted"/>
<dbReference type="GO" id="GO:0005739">
    <property type="term" value="C:mitochondrion"/>
    <property type="evidence" value="ECO:0007669"/>
    <property type="project" value="TreeGrafter"/>
</dbReference>
<sequence>MILGGLKLGINSPLRSFPPGNARHLLFAGIFSSEKRHLRWYSSSDQTKSQETPKTSPNLDKVHKLIAKSAFLTKLNEKPKFKAYFDKLGQTSPVSTITSFLILHEVTAIVPLFALWWVLYKLNLEEQYNLPIYFKDLLNQCGDSIQKLVDNHDQGFDRNRLILSGAISYAVVKVLYPVRVLVSLWAAPFFFRWVIAPFKKVGELFKKRANSPDS</sequence>
<dbReference type="PANTHER" id="PTHR28002">
    <property type="entry name" value="MIOREX COMPLEX COMPONENT 11"/>
    <property type="match status" value="1"/>
</dbReference>
<keyword evidence="1" id="KW-0472">Membrane</keyword>
<organism evidence="2 3">
    <name type="scientific">Lachancea lanzarotensis</name>
    <dbReference type="NCBI Taxonomy" id="1245769"/>
    <lineage>
        <taxon>Eukaryota</taxon>
        <taxon>Fungi</taxon>
        <taxon>Dikarya</taxon>
        <taxon>Ascomycota</taxon>
        <taxon>Saccharomycotina</taxon>
        <taxon>Saccharomycetes</taxon>
        <taxon>Saccharomycetales</taxon>
        <taxon>Saccharomycetaceae</taxon>
        <taxon>Lachancea</taxon>
    </lineage>
</organism>
<evidence type="ECO:0000313" key="2">
    <source>
        <dbReference type="EMBL" id="CEP61966.1"/>
    </source>
</evidence>
<dbReference type="STRING" id="1245769.A0A0C7MWJ1"/>
<dbReference type="RefSeq" id="XP_022628196.1">
    <property type="nucleotide sequence ID" value="XM_022772764.1"/>
</dbReference>
<reference evidence="2 3" key="1">
    <citation type="submission" date="2014-12" db="EMBL/GenBank/DDBJ databases">
        <authorList>
            <person name="Neuveglise Cecile"/>
        </authorList>
    </citation>
    <scope>NUCLEOTIDE SEQUENCE [LARGE SCALE GENOMIC DNA]</scope>
    <source>
        <strain evidence="2 3">CBS 12615</strain>
    </source>
</reference>
<feature type="transmembrane region" description="Helical" evidence="1">
    <location>
        <begin position="97"/>
        <end position="119"/>
    </location>
</feature>
<keyword evidence="3" id="KW-1185">Reference proteome</keyword>
<dbReference type="InterPro" id="IPR018811">
    <property type="entry name" value="MRX11"/>
</dbReference>
<accession>A0A0C7MWJ1</accession>
<name>A0A0C7MWJ1_9SACH</name>
<dbReference type="PANTHER" id="PTHR28002:SF1">
    <property type="entry name" value="MIOREX COMPLEX COMPONENT 11"/>
    <property type="match status" value="1"/>
</dbReference>
<dbReference type="AlphaFoldDB" id="A0A0C7MWJ1"/>
<dbReference type="OrthoDB" id="5580261at2759"/>
<gene>
    <name evidence="2" type="ORF">LALA0_S04e04676g</name>
</gene>
<evidence type="ECO:0000256" key="1">
    <source>
        <dbReference type="SAM" id="Phobius"/>
    </source>
</evidence>
<protein>
    <submittedName>
        <fullName evidence="2">LALA0S04e04676g1_1</fullName>
    </submittedName>
</protein>
<dbReference type="Proteomes" id="UP000054304">
    <property type="component" value="Unassembled WGS sequence"/>
</dbReference>
<keyword evidence="1" id="KW-0812">Transmembrane</keyword>
<dbReference type="GeneID" id="34685409"/>
<keyword evidence="1" id="KW-1133">Transmembrane helix</keyword>
<dbReference type="Pfam" id="PF10306">
    <property type="entry name" value="FLILHELTA"/>
    <property type="match status" value="1"/>
</dbReference>
<feature type="transmembrane region" description="Helical" evidence="1">
    <location>
        <begin position="178"/>
        <end position="198"/>
    </location>
</feature>
<evidence type="ECO:0000313" key="3">
    <source>
        <dbReference type="Proteomes" id="UP000054304"/>
    </source>
</evidence>